<organism evidence="2 3">
    <name type="scientific">Peribacillus cavernae</name>
    <dbReference type="NCBI Taxonomy" id="1674310"/>
    <lineage>
        <taxon>Bacteria</taxon>
        <taxon>Bacillati</taxon>
        <taxon>Bacillota</taxon>
        <taxon>Bacilli</taxon>
        <taxon>Bacillales</taxon>
        <taxon>Bacillaceae</taxon>
        <taxon>Peribacillus</taxon>
    </lineage>
</organism>
<dbReference type="Gene3D" id="3.40.190.10">
    <property type="entry name" value="Periplasmic binding protein-like II"/>
    <property type="match status" value="2"/>
</dbReference>
<evidence type="ECO:0000313" key="2">
    <source>
        <dbReference type="EMBL" id="RUQ28559.1"/>
    </source>
</evidence>
<dbReference type="RefSeq" id="WP_126864983.1">
    <property type="nucleotide sequence ID" value="NZ_JAUSTX010000007.1"/>
</dbReference>
<evidence type="ECO:0000256" key="1">
    <source>
        <dbReference type="SAM" id="SignalP"/>
    </source>
</evidence>
<dbReference type="Proteomes" id="UP000267430">
    <property type="component" value="Unassembled WGS sequence"/>
</dbReference>
<dbReference type="OrthoDB" id="9776669at2"/>
<keyword evidence="1" id="KW-0732">Signal</keyword>
<dbReference type="PANTHER" id="PTHR42941">
    <property type="entry name" value="SLL1037 PROTEIN"/>
    <property type="match status" value="1"/>
</dbReference>
<feature type="chain" id="PRO_5038611956" evidence="1">
    <location>
        <begin position="24"/>
        <end position="331"/>
    </location>
</feature>
<dbReference type="PROSITE" id="PS51257">
    <property type="entry name" value="PROKAR_LIPOPROTEIN"/>
    <property type="match status" value="1"/>
</dbReference>
<reference evidence="2 3" key="1">
    <citation type="submission" date="2018-12" db="EMBL/GenBank/DDBJ databases">
        <title>Bacillus chawlae sp. nov., Bacillus glennii sp. nov., and Bacillus saganii sp. nov. Isolated from the Vehicle Assembly Building at Kennedy Space Center where the Viking Spacecraft were Assembled.</title>
        <authorList>
            <person name="Seuylemezian A."/>
            <person name="Vaishampayan P."/>
        </authorList>
    </citation>
    <scope>NUCLEOTIDE SEQUENCE [LARGE SCALE GENOMIC DNA]</scope>
    <source>
        <strain evidence="2 3">L5</strain>
    </source>
</reference>
<sequence>MEKQILFAGVLLLSLLLAGCLPANGTQEIPSPALQKQSSSKDKNALIIATGDMSGVYFSLGQAMADMYEKYNGAASATQITSASIQNARLTSQKKVELGFASVDVLDRETQKPEDADSRTKLRALTGLYANYVHIVTTEKSGIRSLKDLSGKRISLGSNESGTKLIAERTLLSAGLTKNDIHKYFFSFSQSADALRNGTIDAAFFSSGLPNPEIATLAAQLPITLIPIPKEIVDRLHEQYGFYMERDIPRETYGMKRNIETLAVKNVLLTYRDLPKQEAYELVDTLYTHLPELQQIHPAARDIKLTDAKTGIPLDFHPGAVKYFTEHEIIH</sequence>
<keyword evidence="3" id="KW-1185">Reference proteome</keyword>
<protein>
    <submittedName>
        <fullName evidence="2">TAXI family TRAP transporter solute-binding subunit</fullName>
    </submittedName>
</protein>
<accession>A0A3S0U1X8</accession>
<gene>
    <name evidence="2" type="ORF">ELQ35_11575</name>
</gene>
<dbReference type="SUPFAM" id="SSF53850">
    <property type="entry name" value="Periplasmic binding protein-like II"/>
    <property type="match status" value="1"/>
</dbReference>
<dbReference type="InterPro" id="IPR011852">
    <property type="entry name" value="TRAP_TAXI"/>
</dbReference>
<dbReference type="PANTHER" id="PTHR42941:SF1">
    <property type="entry name" value="SLL1037 PROTEIN"/>
    <property type="match status" value="1"/>
</dbReference>
<name>A0A3S0U1X8_9BACI</name>
<dbReference type="Pfam" id="PF16868">
    <property type="entry name" value="NMT1_3"/>
    <property type="match status" value="1"/>
</dbReference>
<proteinExistence type="predicted"/>
<evidence type="ECO:0000313" key="3">
    <source>
        <dbReference type="Proteomes" id="UP000267430"/>
    </source>
</evidence>
<dbReference type="EMBL" id="RYZZ01000015">
    <property type="protein sequence ID" value="RUQ28559.1"/>
    <property type="molecule type" value="Genomic_DNA"/>
</dbReference>
<dbReference type="AlphaFoldDB" id="A0A3S0U1X8"/>
<feature type="signal peptide" evidence="1">
    <location>
        <begin position="1"/>
        <end position="23"/>
    </location>
</feature>
<dbReference type="NCBIfam" id="TIGR02122">
    <property type="entry name" value="TRAP_TAXI"/>
    <property type="match status" value="1"/>
</dbReference>
<comment type="caution">
    <text evidence="2">The sequence shown here is derived from an EMBL/GenBank/DDBJ whole genome shotgun (WGS) entry which is preliminary data.</text>
</comment>